<feature type="non-terminal residue" evidence="5">
    <location>
        <position position="154"/>
    </location>
</feature>
<evidence type="ECO:0000259" key="4">
    <source>
        <dbReference type="Pfam" id="PF06094"/>
    </source>
</evidence>
<evidence type="ECO:0000313" key="6">
    <source>
        <dbReference type="Proteomes" id="UP000800235"/>
    </source>
</evidence>
<dbReference type="InterPro" id="IPR013024">
    <property type="entry name" value="GGCT-like"/>
</dbReference>
<dbReference type="Pfam" id="PF06094">
    <property type="entry name" value="GGACT"/>
    <property type="match status" value="1"/>
</dbReference>
<evidence type="ECO:0000256" key="3">
    <source>
        <dbReference type="ARBA" id="ARBA00030602"/>
    </source>
</evidence>
<evidence type="ECO:0000313" key="5">
    <source>
        <dbReference type="EMBL" id="KAF2427551.1"/>
    </source>
</evidence>
<dbReference type="GO" id="GO:0016740">
    <property type="term" value="F:transferase activity"/>
    <property type="evidence" value="ECO:0007669"/>
    <property type="project" value="UniProtKB-KW"/>
</dbReference>
<dbReference type="PANTHER" id="PTHR31544:SF2">
    <property type="entry name" value="AIG2-LIKE PROTEIN D"/>
    <property type="match status" value="1"/>
</dbReference>
<evidence type="ECO:0000256" key="1">
    <source>
        <dbReference type="ARBA" id="ARBA00008861"/>
    </source>
</evidence>
<proteinExistence type="inferred from homology"/>
<dbReference type="PANTHER" id="PTHR31544">
    <property type="entry name" value="AIG2-LIKE PROTEIN D"/>
    <property type="match status" value="1"/>
</dbReference>
<dbReference type="OrthoDB" id="1044435at2759"/>
<protein>
    <recommendedName>
        <fullName evidence="3">Putative gamma-glutamylcyclotransferase</fullName>
    </recommendedName>
</protein>
<dbReference type="AlphaFoldDB" id="A0A9P4TWG1"/>
<reference evidence="5" key="1">
    <citation type="journal article" date="2020" name="Stud. Mycol.">
        <title>101 Dothideomycetes genomes: a test case for predicting lifestyles and emergence of pathogens.</title>
        <authorList>
            <person name="Haridas S."/>
            <person name="Albert R."/>
            <person name="Binder M."/>
            <person name="Bloem J."/>
            <person name="Labutti K."/>
            <person name="Salamov A."/>
            <person name="Andreopoulos B."/>
            <person name="Baker S."/>
            <person name="Barry K."/>
            <person name="Bills G."/>
            <person name="Bluhm B."/>
            <person name="Cannon C."/>
            <person name="Castanera R."/>
            <person name="Culley D."/>
            <person name="Daum C."/>
            <person name="Ezra D."/>
            <person name="Gonzalez J."/>
            <person name="Henrissat B."/>
            <person name="Kuo A."/>
            <person name="Liang C."/>
            <person name="Lipzen A."/>
            <person name="Lutzoni F."/>
            <person name="Magnuson J."/>
            <person name="Mondo S."/>
            <person name="Nolan M."/>
            <person name="Ohm R."/>
            <person name="Pangilinan J."/>
            <person name="Park H.-J."/>
            <person name="Ramirez L."/>
            <person name="Alfaro M."/>
            <person name="Sun H."/>
            <person name="Tritt A."/>
            <person name="Yoshinaga Y."/>
            <person name="Zwiers L.-H."/>
            <person name="Turgeon B."/>
            <person name="Goodwin S."/>
            <person name="Spatafora J."/>
            <person name="Crous P."/>
            <person name="Grigoriev I."/>
        </authorList>
    </citation>
    <scope>NUCLEOTIDE SEQUENCE</scope>
    <source>
        <strain evidence="5">CBS 130266</strain>
    </source>
</reference>
<dbReference type="Gene3D" id="3.10.490.10">
    <property type="entry name" value="Gamma-glutamyl cyclotransferase-like"/>
    <property type="match status" value="1"/>
</dbReference>
<feature type="non-terminal residue" evidence="5">
    <location>
        <position position="1"/>
    </location>
</feature>
<name>A0A9P4TWG1_9PEZI</name>
<gene>
    <name evidence="5" type="ORF">EJ08DRAFT_575677</name>
</gene>
<dbReference type="InterPro" id="IPR045038">
    <property type="entry name" value="AIG2-like"/>
</dbReference>
<keyword evidence="6" id="KW-1185">Reference proteome</keyword>
<dbReference type="CDD" id="cd06661">
    <property type="entry name" value="GGCT_like"/>
    <property type="match status" value="1"/>
</dbReference>
<accession>A0A9P4TWG1</accession>
<dbReference type="InterPro" id="IPR036568">
    <property type="entry name" value="GGCT-like_sf"/>
</dbReference>
<feature type="domain" description="Gamma-glutamylcyclotransferase AIG2-like" evidence="4">
    <location>
        <begin position="4"/>
        <end position="138"/>
    </location>
</feature>
<dbReference type="SUPFAM" id="SSF110857">
    <property type="entry name" value="Gamma-glutamyl cyclotransferase-like"/>
    <property type="match status" value="1"/>
</dbReference>
<comment type="similarity">
    <text evidence="1">Belongs to the gamma-glutamylcyclotransferase family.</text>
</comment>
<dbReference type="Proteomes" id="UP000800235">
    <property type="component" value="Unassembled WGS sequence"/>
</dbReference>
<organism evidence="5 6">
    <name type="scientific">Tothia fuscella</name>
    <dbReference type="NCBI Taxonomy" id="1048955"/>
    <lineage>
        <taxon>Eukaryota</taxon>
        <taxon>Fungi</taxon>
        <taxon>Dikarya</taxon>
        <taxon>Ascomycota</taxon>
        <taxon>Pezizomycotina</taxon>
        <taxon>Dothideomycetes</taxon>
        <taxon>Pleosporomycetidae</taxon>
        <taxon>Venturiales</taxon>
        <taxon>Cylindrosympodiaceae</taxon>
        <taxon>Tothia</taxon>
    </lineage>
</organism>
<comment type="caution">
    <text evidence="5">The sequence shown here is derived from an EMBL/GenBank/DDBJ whole genome shotgun (WGS) entry which is preliminary data.</text>
</comment>
<sequence length="154" mass="17442">YTAFFYGTLMAPRVLHRVCHGPSVPLSTTSNNTLKARPALLKSYRRHRVKGADYPAIIPADGSTVRGTLVTGLTDGDIWRLDIFEGDEYRRAKVKVRVINDEGNVNVEPEEGQLGEEVEAETYCWIAGKQHLEESEWDFEEFVREKMNRWVGGG</sequence>
<dbReference type="EMBL" id="MU007059">
    <property type="protein sequence ID" value="KAF2427551.1"/>
    <property type="molecule type" value="Genomic_DNA"/>
</dbReference>
<keyword evidence="2" id="KW-0808">Transferase</keyword>
<dbReference type="InterPro" id="IPR009288">
    <property type="entry name" value="AIG2-like_dom"/>
</dbReference>
<evidence type="ECO:0000256" key="2">
    <source>
        <dbReference type="ARBA" id="ARBA00022679"/>
    </source>
</evidence>